<dbReference type="PANTHER" id="PTHR15922:SF2">
    <property type="entry name" value="NBAS SUBUNIT OF NRZ TETHERING COMPLEX"/>
    <property type="match status" value="1"/>
</dbReference>
<accession>A0AAD7LW28</accession>
<organism evidence="6 7">
    <name type="scientific">Quillaja saponaria</name>
    <name type="common">Soap bark tree</name>
    <dbReference type="NCBI Taxonomy" id="32244"/>
    <lineage>
        <taxon>Eukaryota</taxon>
        <taxon>Viridiplantae</taxon>
        <taxon>Streptophyta</taxon>
        <taxon>Embryophyta</taxon>
        <taxon>Tracheophyta</taxon>
        <taxon>Spermatophyta</taxon>
        <taxon>Magnoliopsida</taxon>
        <taxon>eudicotyledons</taxon>
        <taxon>Gunneridae</taxon>
        <taxon>Pentapetalae</taxon>
        <taxon>rosids</taxon>
        <taxon>fabids</taxon>
        <taxon>Fabales</taxon>
        <taxon>Quillajaceae</taxon>
        <taxon>Quillaja</taxon>
    </lineage>
</organism>
<dbReference type="InterPro" id="IPR036322">
    <property type="entry name" value="WD40_repeat_dom_sf"/>
</dbReference>
<dbReference type="GO" id="GO:0006890">
    <property type="term" value="P:retrograde vesicle-mediated transport, Golgi to endoplasmic reticulum"/>
    <property type="evidence" value="ECO:0007669"/>
    <property type="project" value="InterPro"/>
</dbReference>
<dbReference type="GO" id="GO:0015031">
    <property type="term" value="P:protein transport"/>
    <property type="evidence" value="ECO:0007669"/>
    <property type="project" value="UniProtKB-KW"/>
</dbReference>
<feature type="domain" description="Sec39" evidence="5">
    <location>
        <begin position="940"/>
        <end position="1217"/>
    </location>
</feature>
<evidence type="ECO:0000256" key="4">
    <source>
        <dbReference type="ARBA" id="ARBA00022927"/>
    </source>
</evidence>
<evidence type="ECO:0000256" key="3">
    <source>
        <dbReference type="ARBA" id="ARBA00022824"/>
    </source>
</evidence>
<keyword evidence="2" id="KW-0813">Transport</keyword>
<dbReference type="GO" id="GO:0070939">
    <property type="term" value="C:Dsl1/NZR complex"/>
    <property type="evidence" value="ECO:0007669"/>
    <property type="project" value="TreeGrafter"/>
</dbReference>
<dbReference type="Proteomes" id="UP001163823">
    <property type="component" value="Chromosome 6"/>
</dbReference>
<feature type="domain" description="Sec39" evidence="5">
    <location>
        <begin position="596"/>
        <end position="901"/>
    </location>
</feature>
<evidence type="ECO:0000313" key="7">
    <source>
        <dbReference type="Proteomes" id="UP001163823"/>
    </source>
</evidence>
<dbReference type="PANTHER" id="PTHR15922">
    <property type="entry name" value="NEUROBLASTOMA-AMPLIFIED SEQUENCE"/>
    <property type="match status" value="1"/>
</dbReference>
<name>A0AAD7LW28_QUISA</name>
<proteinExistence type="predicted"/>
<evidence type="ECO:0000259" key="5">
    <source>
        <dbReference type="Pfam" id="PF08314"/>
    </source>
</evidence>
<dbReference type="InterPro" id="IPR013244">
    <property type="entry name" value="Sec39_domain"/>
</dbReference>
<evidence type="ECO:0000256" key="1">
    <source>
        <dbReference type="ARBA" id="ARBA00004240"/>
    </source>
</evidence>
<dbReference type="Pfam" id="PF08314">
    <property type="entry name" value="Sec39"/>
    <property type="match status" value="2"/>
</dbReference>
<comment type="caution">
    <text evidence="6">The sequence shown here is derived from an EMBL/GenBank/DDBJ whole genome shotgun (WGS) entry which is preliminary data.</text>
</comment>
<gene>
    <name evidence="6" type="ORF">O6P43_014963</name>
</gene>
<evidence type="ECO:0000313" key="6">
    <source>
        <dbReference type="EMBL" id="KAJ7965299.1"/>
    </source>
</evidence>
<reference evidence="6" key="1">
    <citation type="journal article" date="2023" name="Science">
        <title>Elucidation of the pathway for biosynthesis of saponin adjuvants from the soapbark tree.</title>
        <authorList>
            <person name="Reed J."/>
            <person name="Orme A."/>
            <person name="El-Demerdash A."/>
            <person name="Owen C."/>
            <person name="Martin L.B.B."/>
            <person name="Misra R.C."/>
            <person name="Kikuchi S."/>
            <person name="Rejzek M."/>
            <person name="Martin A.C."/>
            <person name="Harkess A."/>
            <person name="Leebens-Mack J."/>
            <person name="Louveau T."/>
            <person name="Stephenson M.J."/>
            <person name="Osbourn A."/>
        </authorList>
    </citation>
    <scope>NUCLEOTIDE SEQUENCE</scope>
    <source>
        <strain evidence="6">S10</strain>
    </source>
</reference>
<dbReference type="EMBL" id="JARAOO010000006">
    <property type="protein sequence ID" value="KAJ7965299.1"/>
    <property type="molecule type" value="Genomic_DNA"/>
</dbReference>
<sequence>MEGQTIRKVLYETQRHASRPFTSNYPPQQGKEGDKKSLLTLLSARGVSQLKEKWAEYNQPRNLRRLVSLFVSSRGKNVAVAAGNQITILRKENNYQEPCGIFTGQGPATFNIGTWSESHDILGVVDDSGTLYFINIFGEVITKIIRKHLKIPLPIVGLLAEDNSDLQEFGTCTFTIVTSDGSLQQIEISYESRASISPMRILENVLSLKREFPNNVLSFDYHPELYLFVVVSGPISSLTSSRNCGSSHLSLWRRNANTSLEQLCTIQAEGIYLKPKGYSGRVTYPKVLMSPEGTFVATLDVTGSLQIFTLDKESFVLSRFASAGRYGSLLTLNLLNGEKGFLEDIMDFTWWSDHVLTLVKQSGVVTMVDIPNGIKVQEDNPAYSLPVLERAQKFEGSLFLLESRSRDVYNPSNDGATDKSCDIEFITEDRFNQFDLCRLHWNLITFSERSIPEMYNILISNKKFEEALGFADCHGLDKNEVLKSQWLHSNQGINDINMFLSNIKDQAFVLSECVERVGATEDAERALLAYGLRITDQQRFSEVEDHTSSLIWDCRIARVKLLHFRDRLETYLGINMGRFSVQEYRKFRVMPLNEAAVNLAESGKIGALNLLFKRHPYSLTPFMLEILAAIPETVPVQTYGQLLPGRSPPSSTAVREDDWVECDETIHVIKGLSQDHDIGIQMRTEPIVKQCLGFLWPSTDELSNWYKDRTRAIDSFSGQLDNCLHLLDFAIRKGITELQYFHEDVTYLHQIIYSDDSGGGLSISMSLVTWEGLADYEKFKIMLQGVKMENVVERLRDKAVPFMQNRRHKTSLVGKDNALSPKHDEEESFLVRWLKEVALENKLDICLVVVEEVCRDFQCDLYFRDEVEAVDCALECIYSCTATDRWSTMTAILSKLPKLQDGEICTENLERRLRVAEGHIETGRLLAFYQVPKPLNFFLESHSDGKGVKQILRLILSKFIRRQPGRSDSEWANMWHDLQCLREKAFYFLDLEYMLTEFCRGLLKAGKFSLARNYLKGTSSVALASEKAETLVIQAAREYFFSASSVDSPEIWKAKECLNLYQSSGNVKAEADIIDALTVKLPNLGVTILPMQFRQIKDPMEIVKMAITSQTGAYLHVDELIEVGKLLGLRSPEHISAVEEAIAREAAVAGDLQLAFDLCLVLAKKGHGLIWDLCAAIARGPALENMDISSRKQLLGFALSHCDEESIGELLHAWKDLDLQGQCETLIISTGTNSPNFSIQGSSIISHPEQSIQDIVDLKGCFEVFKGVSIDDQQLHLNKIKNILSDVARTLPVEDGTDWESVLSDNGKILSFAALQLPWLLELSKRAEHSKKFISAKQYVSVKTQAAVTIISWLAGNGFSPTDNLIALLAKSIFEPPATEEEDITGCSYLLNLVDAFTGVEIIEEQLKIRKDYQEVCSIMNVGMTYSLLHNSGVESEGPAQRRELLRRMFKEKHVPLSSDEISKIDSVQSTFWREWKMKLEEQKRVADHSRALEKIIPGVETDRFLSGDSNYIESVVLSLVESVKFEKKHILKDILKLAETYGLNCTEVLLQCVSAILVSNTWTNDDITTEISEFKGAIISHAAESVKTISLIVYPLIDGCNKFRLSYIYGLLSECYMNLEETKESLPMIHPDQAHICNFGLSRYYNVIEQECRNVSFIKNLNFKNIAGLGGLNFQCFRNEVHAHIDESSLEVLAKMVQSLVSIYNDSVPEGLLSWQDVYKHYVWCSLQTLETCARTDFSIRTPENLQGFISKLEQSYDLCRMYIKLLRHSDALEIMKRYFTVVLPLHGSYGNLPDNSTWQDCLIMLLNFWIRLTDEMKEIAIDEKSEDKIGINPECLMSFLKVFMRLVMEDVISPSQGWGTIIGYVNRGLNGDFTSEIPIFCRAMVFSGCGFGAVAEVFSETSSECPTLNSDFDTDISDLPSFYLDILESTLQELVCESHEHQNLYHLLSSLSKLEGHFNILKSVRHVVWERMVKFSDNLQVPSSVRVYVLELLQFISGRSIKGFSAEIQANVVPWEGWDVLNYTASNNETDVNKGLLDHKDSSSRFTNTLVALKSSHLAASISPSIEINPDDLLDVSTAVSCFLRLCRDAKTGHHFDVLLAIMEEWEGLFCTKKDGDTNPEASDVGNDWINDNWDDGWESLQEVEPLEKENEESPIFFHVLHVCWLEIFKKLMTVSRYKDVLRLIDQSSTKSNGILLDEDDARSLSQMALEIDCFLALKMALLLPYETLQLQYLDAVEAKLKQGGISNTRDREFLILVFSSGATRTVITESTYGATSSYICYLVGNLSRQCQEIMFSSLKGMNFSEENENELLLFTRILFPCFISELVKADQQVLAGFLVTKFMHTNASLSLINIAEASLTKYLEGQLNMLQSNEVSVEKTCITLKNAIGSLRSKMNNLIQSALALLSANLR</sequence>
<evidence type="ECO:0000256" key="2">
    <source>
        <dbReference type="ARBA" id="ARBA00022448"/>
    </source>
</evidence>
<keyword evidence="7" id="KW-1185">Reference proteome</keyword>
<dbReference type="GO" id="GO:0000149">
    <property type="term" value="F:SNARE binding"/>
    <property type="evidence" value="ECO:0007669"/>
    <property type="project" value="TreeGrafter"/>
</dbReference>
<dbReference type="SUPFAM" id="SSF50978">
    <property type="entry name" value="WD40 repeat-like"/>
    <property type="match status" value="1"/>
</dbReference>
<comment type="subcellular location">
    <subcellularLocation>
        <location evidence="1">Endoplasmic reticulum</location>
    </subcellularLocation>
</comment>
<protein>
    <submittedName>
        <fullName evidence="6">MAG2-interacting protein 2</fullName>
    </submittedName>
</protein>
<keyword evidence="3" id="KW-0256">Endoplasmic reticulum</keyword>
<dbReference type="KEGG" id="qsa:O6P43_014963"/>
<keyword evidence="4" id="KW-0653">Protein transport</keyword>